<reference evidence="2" key="1">
    <citation type="journal article" date="2022" name="bioRxiv">
        <title>Sequencing and chromosome-scale assembly of the giantPleurodeles waltlgenome.</title>
        <authorList>
            <person name="Brown T."/>
            <person name="Elewa A."/>
            <person name="Iarovenko S."/>
            <person name="Subramanian E."/>
            <person name="Araus A.J."/>
            <person name="Petzold A."/>
            <person name="Susuki M."/>
            <person name="Suzuki K.-i.T."/>
            <person name="Hayashi T."/>
            <person name="Toyoda A."/>
            <person name="Oliveira C."/>
            <person name="Osipova E."/>
            <person name="Leigh N.D."/>
            <person name="Simon A."/>
            <person name="Yun M.H."/>
        </authorList>
    </citation>
    <scope>NUCLEOTIDE SEQUENCE</scope>
    <source>
        <strain evidence="2">20211129_DDA</strain>
        <tissue evidence="2">Liver</tissue>
    </source>
</reference>
<organism evidence="2 3">
    <name type="scientific">Pleurodeles waltl</name>
    <name type="common">Iberian ribbed newt</name>
    <dbReference type="NCBI Taxonomy" id="8319"/>
    <lineage>
        <taxon>Eukaryota</taxon>
        <taxon>Metazoa</taxon>
        <taxon>Chordata</taxon>
        <taxon>Craniata</taxon>
        <taxon>Vertebrata</taxon>
        <taxon>Euteleostomi</taxon>
        <taxon>Amphibia</taxon>
        <taxon>Batrachia</taxon>
        <taxon>Caudata</taxon>
        <taxon>Salamandroidea</taxon>
        <taxon>Salamandridae</taxon>
        <taxon>Pleurodelinae</taxon>
        <taxon>Pleurodeles</taxon>
    </lineage>
</organism>
<evidence type="ECO:0000313" key="2">
    <source>
        <dbReference type="EMBL" id="KAJ1189521.1"/>
    </source>
</evidence>
<accession>A0AAV7UMA0</accession>
<comment type="caution">
    <text evidence="2">The sequence shown here is derived from an EMBL/GenBank/DDBJ whole genome shotgun (WGS) entry which is preliminary data.</text>
</comment>
<keyword evidence="3" id="KW-1185">Reference proteome</keyword>
<proteinExistence type="predicted"/>
<evidence type="ECO:0000313" key="3">
    <source>
        <dbReference type="Proteomes" id="UP001066276"/>
    </source>
</evidence>
<gene>
    <name evidence="2" type="ORF">NDU88_006266</name>
</gene>
<dbReference type="Proteomes" id="UP001066276">
    <property type="component" value="Chromosome 3_1"/>
</dbReference>
<sequence>MEARRPWSPKNKLGHTGQCVSALNVGGIGTAHEKNRGPLTARRNHDKPGRGNLSPPEVNQFMTTTSLSIGSFVVLMEAGVANCIKGSREMKKHKWTGVVGPQDADWASIDLQKGSHYGVTLSEV</sequence>
<evidence type="ECO:0000256" key="1">
    <source>
        <dbReference type="SAM" id="MobiDB-lite"/>
    </source>
</evidence>
<dbReference type="AlphaFoldDB" id="A0AAV7UMA0"/>
<feature type="region of interest" description="Disordered" evidence="1">
    <location>
        <begin position="27"/>
        <end position="59"/>
    </location>
</feature>
<dbReference type="EMBL" id="JANPWB010000005">
    <property type="protein sequence ID" value="KAJ1189521.1"/>
    <property type="molecule type" value="Genomic_DNA"/>
</dbReference>
<name>A0AAV7UMA0_PLEWA</name>
<protein>
    <submittedName>
        <fullName evidence="2">Uncharacterized protein</fullName>
    </submittedName>
</protein>